<evidence type="ECO:0000313" key="1">
    <source>
        <dbReference type="EMBL" id="CAD9025273.1"/>
    </source>
</evidence>
<protein>
    <submittedName>
        <fullName evidence="1">Uncharacterized protein</fullName>
    </submittedName>
</protein>
<accession>A0A7S1NKA9</accession>
<sequence>MPRIYAENRHGRRPMALTEYSARIRRFTPNTLQLQARYPGVHTTEAMAQALRTPAPMVPLPLTAVRPLSSHGPPPKPLAAPVHTLGHLSRSLPANITSLDQMLPTANEPCRPALGPEAVSIFRKPKATVQPKWRLEAELVAAGAGYQKPDQLLVLPNEAVDHRTMLRNQALAHRQMEEDGRKYDRMMELHFRIQDLMMDNLVPA</sequence>
<name>A0A7S1NKA9_9EUGL</name>
<organism evidence="1">
    <name type="scientific">Eutreptiella gymnastica</name>
    <dbReference type="NCBI Taxonomy" id="73025"/>
    <lineage>
        <taxon>Eukaryota</taxon>
        <taxon>Discoba</taxon>
        <taxon>Euglenozoa</taxon>
        <taxon>Euglenida</taxon>
        <taxon>Spirocuta</taxon>
        <taxon>Euglenophyceae</taxon>
        <taxon>Eutreptiales</taxon>
        <taxon>Eutreptiaceae</taxon>
        <taxon>Eutreptiella</taxon>
    </lineage>
</organism>
<proteinExistence type="predicted"/>
<gene>
    <name evidence="1" type="ORF">EGYM00392_LOCUS36401</name>
</gene>
<dbReference type="EMBL" id="HBGA01097607">
    <property type="protein sequence ID" value="CAD9025273.1"/>
    <property type="molecule type" value="Transcribed_RNA"/>
</dbReference>
<dbReference type="AlphaFoldDB" id="A0A7S1NKA9"/>
<reference evidence="1" key="1">
    <citation type="submission" date="2021-01" db="EMBL/GenBank/DDBJ databases">
        <authorList>
            <person name="Corre E."/>
            <person name="Pelletier E."/>
            <person name="Niang G."/>
            <person name="Scheremetjew M."/>
            <person name="Finn R."/>
            <person name="Kale V."/>
            <person name="Holt S."/>
            <person name="Cochrane G."/>
            <person name="Meng A."/>
            <person name="Brown T."/>
            <person name="Cohen L."/>
        </authorList>
    </citation>
    <scope>NUCLEOTIDE SEQUENCE</scope>
    <source>
        <strain evidence="1">NIES-381</strain>
    </source>
</reference>